<dbReference type="EMBL" id="BMAW01119405">
    <property type="protein sequence ID" value="GFT84491.1"/>
    <property type="molecule type" value="Genomic_DNA"/>
</dbReference>
<dbReference type="Pfam" id="PF00059">
    <property type="entry name" value="Lectin_C"/>
    <property type="match status" value="5"/>
</dbReference>
<dbReference type="SUPFAM" id="SSF56436">
    <property type="entry name" value="C-type lectin-like"/>
    <property type="match status" value="5"/>
</dbReference>
<dbReference type="SMART" id="SM00034">
    <property type="entry name" value="CLECT"/>
    <property type="match status" value="5"/>
</dbReference>
<feature type="domain" description="C-type lectin" evidence="2">
    <location>
        <begin position="141"/>
        <end position="257"/>
    </location>
</feature>
<dbReference type="InterPro" id="IPR016186">
    <property type="entry name" value="C-type_lectin-like/link_sf"/>
</dbReference>
<feature type="domain" description="C-type lectin" evidence="2">
    <location>
        <begin position="437"/>
        <end position="555"/>
    </location>
</feature>
<keyword evidence="1" id="KW-1015">Disulfide bond</keyword>
<keyword evidence="3" id="KW-0675">Receptor</keyword>
<comment type="caution">
    <text evidence="3">The sequence shown here is derived from an EMBL/GenBank/DDBJ whole genome shotgun (WGS) entry which is preliminary data.</text>
</comment>
<protein>
    <submittedName>
        <fullName evidence="3">Macrophage mannose receptor 1</fullName>
    </submittedName>
</protein>
<dbReference type="PROSITE" id="PS00615">
    <property type="entry name" value="C_TYPE_LECTIN_1"/>
    <property type="match status" value="1"/>
</dbReference>
<dbReference type="Gene3D" id="3.10.100.10">
    <property type="entry name" value="Mannose-Binding Protein A, subunit A"/>
    <property type="match status" value="5"/>
</dbReference>
<keyword evidence="4" id="KW-1185">Reference proteome</keyword>
<name>A0A8X6PT82_NEPPI</name>
<organism evidence="3 4">
    <name type="scientific">Nephila pilipes</name>
    <name type="common">Giant wood spider</name>
    <name type="synonym">Nephila maculata</name>
    <dbReference type="NCBI Taxonomy" id="299642"/>
    <lineage>
        <taxon>Eukaryota</taxon>
        <taxon>Metazoa</taxon>
        <taxon>Ecdysozoa</taxon>
        <taxon>Arthropoda</taxon>
        <taxon>Chelicerata</taxon>
        <taxon>Arachnida</taxon>
        <taxon>Araneae</taxon>
        <taxon>Araneomorphae</taxon>
        <taxon>Entelegynae</taxon>
        <taxon>Araneoidea</taxon>
        <taxon>Nephilidae</taxon>
        <taxon>Nephila</taxon>
    </lineage>
</organism>
<evidence type="ECO:0000256" key="1">
    <source>
        <dbReference type="ARBA" id="ARBA00023157"/>
    </source>
</evidence>
<dbReference type="InterPro" id="IPR016187">
    <property type="entry name" value="CTDL_fold"/>
</dbReference>
<dbReference type="PANTHER" id="PTHR22803">
    <property type="entry name" value="MANNOSE, PHOSPHOLIPASE, LECTIN RECEPTOR RELATED"/>
    <property type="match status" value="1"/>
</dbReference>
<dbReference type="InterPro" id="IPR001304">
    <property type="entry name" value="C-type_lectin-like"/>
</dbReference>
<accession>A0A8X6PT82</accession>
<feature type="domain" description="C-type lectin" evidence="2">
    <location>
        <begin position="732"/>
        <end position="837"/>
    </location>
</feature>
<feature type="domain" description="C-type lectin" evidence="2">
    <location>
        <begin position="291"/>
        <end position="408"/>
    </location>
</feature>
<evidence type="ECO:0000313" key="4">
    <source>
        <dbReference type="Proteomes" id="UP000887013"/>
    </source>
</evidence>
<feature type="domain" description="C-type lectin" evidence="2">
    <location>
        <begin position="581"/>
        <end position="701"/>
    </location>
</feature>
<dbReference type="InterPro" id="IPR050111">
    <property type="entry name" value="C-type_lectin/snaclec_domain"/>
</dbReference>
<proteinExistence type="predicted"/>
<evidence type="ECO:0000259" key="2">
    <source>
        <dbReference type="PROSITE" id="PS50041"/>
    </source>
</evidence>
<dbReference type="Proteomes" id="UP000887013">
    <property type="component" value="Unassembled WGS sequence"/>
</dbReference>
<dbReference type="OrthoDB" id="6428734at2759"/>
<dbReference type="AlphaFoldDB" id="A0A8X6PT82"/>
<evidence type="ECO:0000313" key="3">
    <source>
        <dbReference type="EMBL" id="GFT84491.1"/>
    </source>
</evidence>
<dbReference type="PROSITE" id="PS50041">
    <property type="entry name" value="C_TYPE_LECTIN_2"/>
    <property type="match status" value="5"/>
</dbReference>
<reference evidence="3" key="1">
    <citation type="submission" date="2020-08" db="EMBL/GenBank/DDBJ databases">
        <title>Multicomponent nature underlies the extraordinary mechanical properties of spider dragline silk.</title>
        <authorList>
            <person name="Kono N."/>
            <person name="Nakamura H."/>
            <person name="Mori M."/>
            <person name="Yoshida Y."/>
            <person name="Ohtoshi R."/>
            <person name="Malay A.D."/>
            <person name="Moran D.A.P."/>
            <person name="Tomita M."/>
            <person name="Numata K."/>
            <person name="Arakawa K."/>
        </authorList>
    </citation>
    <scope>NUCLEOTIDE SEQUENCE</scope>
</reference>
<dbReference type="CDD" id="cd00037">
    <property type="entry name" value="CLECT"/>
    <property type="match status" value="5"/>
</dbReference>
<dbReference type="InterPro" id="IPR018378">
    <property type="entry name" value="C-type_lectin_CS"/>
</dbReference>
<gene>
    <name evidence="3" type="primary">MRC1</name>
    <name evidence="3" type="ORF">NPIL_496331</name>
</gene>
<sequence length="863" mass="99567">MVHSKNKLFFLNAETCDRGSGKEAALAIDFRYLAVIVIDEQMKMICSTVRERAATMDESRFFPFTLLFLIIYNTGNCLGMKSSSSHPTMFQWDNVDCNANNSFLCVMTAIENTTTTTLSPTTAPPRKLVCPIGDNWKAYLDSNYCFWKTAYKTARLNWYQARQFCQGYGGDLATYSSSNEEDHGLEGAKGHYTGLWFGLKRGEDDEFRWVDGMNLNYTNWKYGEPNLRSNKYCASHAYDSARWELDYCGVRRWFICKAPKVEVPTLPEIKFEKTKCNFTTSSAYRSSWYLYNNHCYLVHNVRKYTWDLAQNFCQDNGAHLASVHSFNETDFILLAGTIDAYSKYWIGLSAKGLGSSFTWSDGTPLDFLYWRDDSAKKNSEVNSCVSFDQQRGFWTVTNCNLLLGVICKRGVNATYDFPTQEPTPVLPGNCEPGWYSLGNQCYKVFGKKLTQRQSWQNAQNRCENESASLASIHNKEQQNFLTDLILEVNDDAWIGLKYLVRVIHWTDETPVDYSNWDINKPSFYRNGCVKLVYGRHNLGKWNDINCNQNRPFICQKKKDPSLTNPSEDPFSCSNKTGWSRLGTSCFRIFEEKTQKMSWTAAQSKCRTYEADLAIFKNSAVAVFLSKRITQKDEFFWIGVREMEEGTYVSLTQAHSKRLTQTNWISGQPSKISTTMDNCVAMNSEGKWIVRSCRENLAFVCEWNSEPEQEIVVDESRVCPKYQGWIDIGLDMCIKTNTFYVSWNEAMRHCFQIGGALVTFHSPKELKVFIDYVNSNFHYFSVHIGLARQKDGSYMWVDYSPVDFEAWDPDDVPNALEDCVQLDMRSEKWRKVHCDYRRLSFFCSKSKLTDGRLNRLLLKDGRIS</sequence>